<protein>
    <recommendedName>
        <fullName evidence="1">R13L1/DRL21-like LRR repeat region domain-containing protein</fullName>
    </recommendedName>
</protein>
<keyword evidence="3" id="KW-1185">Reference proteome</keyword>
<proteinExistence type="predicted"/>
<comment type="caution">
    <text evidence="2">The sequence shown here is derived from an EMBL/GenBank/DDBJ whole genome shotgun (WGS) entry which is preliminary data.</text>
</comment>
<dbReference type="EMBL" id="JASCZI010274307">
    <property type="protein sequence ID" value="MED6225880.1"/>
    <property type="molecule type" value="Genomic_DNA"/>
</dbReference>
<evidence type="ECO:0000259" key="1">
    <source>
        <dbReference type="Pfam" id="PF25019"/>
    </source>
</evidence>
<dbReference type="Pfam" id="PF25019">
    <property type="entry name" value="LRR_R13L1-DRL21"/>
    <property type="match status" value="1"/>
</dbReference>
<dbReference type="InterPro" id="IPR056789">
    <property type="entry name" value="LRR_R13L1-DRL21"/>
</dbReference>
<dbReference type="Gene3D" id="3.80.10.10">
    <property type="entry name" value="Ribonuclease Inhibitor"/>
    <property type="match status" value="2"/>
</dbReference>
<reference evidence="2 3" key="1">
    <citation type="journal article" date="2023" name="Plants (Basel)">
        <title>Bridging the Gap: Combining Genomics and Transcriptomics Approaches to Understand Stylosanthes scabra, an Orphan Legume from the Brazilian Caatinga.</title>
        <authorList>
            <person name="Ferreira-Neto J.R.C."/>
            <person name="da Silva M.D."/>
            <person name="Binneck E."/>
            <person name="de Melo N.F."/>
            <person name="da Silva R.H."/>
            <person name="de Melo A.L.T.M."/>
            <person name="Pandolfi V."/>
            <person name="Bustamante F.O."/>
            <person name="Brasileiro-Vidal A.C."/>
            <person name="Benko-Iseppon A.M."/>
        </authorList>
    </citation>
    <scope>NUCLEOTIDE SEQUENCE [LARGE SCALE GENOMIC DNA]</scope>
    <source>
        <tissue evidence="2">Leaves</tissue>
    </source>
</reference>
<dbReference type="SUPFAM" id="SSF52058">
    <property type="entry name" value="L domain-like"/>
    <property type="match status" value="1"/>
</dbReference>
<dbReference type="InterPro" id="IPR032675">
    <property type="entry name" value="LRR_dom_sf"/>
</dbReference>
<dbReference type="PANTHER" id="PTHR47186">
    <property type="entry name" value="LEUCINE-RICH REPEAT-CONTAINING PROTEIN 57"/>
    <property type="match status" value="1"/>
</dbReference>
<dbReference type="PANTHER" id="PTHR47186:SF3">
    <property type="entry name" value="OS09G0267800 PROTEIN"/>
    <property type="match status" value="1"/>
</dbReference>
<sequence>MHDLVHDLAKSVAEQECMCLDKANLSNLPRNSHHIDFEVGGQTETQLEKGTLEKFESLRTLYQLKWDGGQLRIQGLENVVSVCEAQDANFKGKEDVQELRLLWENFGETKSVVAEEEVLEALQPHSNLKRLEIVGCGGINFPTWIGNTSALNSLVYLLLQRCKNSRQLPSLGRLPSLRKLEIWSMDDVRYIDEEESYNGIVAKPFPSLEELKVFSLPNLEQLLRRKTTGINELLRSICNLNCLNQLHLRGSKVSYFPEGMMNNMTSLAYLRISFFSELKELPSDITKLSALSDLSVDNCDKLECLPEQGLEGLSSLRHLIIRCCEGLGSLPEGVGQLTSLQSLTIEFCPALIKRCVEGTGEDWHKIAHIPKVILKGSD</sequence>
<dbReference type="Proteomes" id="UP001341840">
    <property type="component" value="Unassembled WGS sequence"/>
</dbReference>
<evidence type="ECO:0000313" key="2">
    <source>
        <dbReference type="EMBL" id="MED6225880.1"/>
    </source>
</evidence>
<accession>A0ABU6ZVJ8</accession>
<feature type="domain" description="R13L1/DRL21-like LRR repeat region" evidence="1">
    <location>
        <begin position="60"/>
        <end position="185"/>
    </location>
</feature>
<name>A0ABU6ZVJ8_9FABA</name>
<gene>
    <name evidence="2" type="ORF">PIB30_097896</name>
</gene>
<evidence type="ECO:0000313" key="3">
    <source>
        <dbReference type="Proteomes" id="UP001341840"/>
    </source>
</evidence>
<organism evidence="2 3">
    <name type="scientific">Stylosanthes scabra</name>
    <dbReference type="NCBI Taxonomy" id="79078"/>
    <lineage>
        <taxon>Eukaryota</taxon>
        <taxon>Viridiplantae</taxon>
        <taxon>Streptophyta</taxon>
        <taxon>Embryophyta</taxon>
        <taxon>Tracheophyta</taxon>
        <taxon>Spermatophyta</taxon>
        <taxon>Magnoliopsida</taxon>
        <taxon>eudicotyledons</taxon>
        <taxon>Gunneridae</taxon>
        <taxon>Pentapetalae</taxon>
        <taxon>rosids</taxon>
        <taxon>fabids</taxon>
        <taxon>Fabales</taxon>
        <taxon>Fabaceae</taxon>
        <taxon>Papilionoideae</taxon>
        <taxon>50 kb inversion clade</taxon>
        <taxon>dalbergioids sensu lato</taxon>
        <taxon>Dalbergieae</taxon>
        <taxon>Pterocarpus clade</taxon>
        <taxon>Stylosanthes</taxon>
    </lineage>
</organism>